<dbReference type="RefSeq" id="WP_048632565.1">
    <property type="nucleotide sequence ID" value="NZ_CVQQ01000007.1"/>
</dbReference>
<evidence type="ECO:0000313" key="3">
    <source>
        <dbReference type="Proteomes" id="UP000279306"/>
    </source>
</evidence>
<dbReference type="Proteomes" id="UP000279306">
    <property type="component" value="Chromosome"/>
</dbReference>
<name>A0A448IFF7_MYCAU</name>
<feature type="transmembrane region" description="Helical" evidence="1">
    <location>
        <begin position="63"/>
        <end position="84"/>
    </location>
</feature>
<organism evidence="2 3">
    <name type="scientific">Mycolicibacterium aurum</name>
    <name type="common">Mycobacterium aurum</name>
    <dbReference type="NCBI Taxonomy" id="1791"/>
    <lineage>
        <taxon>Bacteria</taxon>
        <taxon>Bacillati</taxon>
        <taxon>Actinomycetota</taxon>
        <taxon>Actinomycetes</taxon>
        <taxon>Mycobacteriales</taxon>
        <taxon>Mycobacteriaceae</taxon>
        <taxon>Mycolicibacterium</taxon>
    </lineage>
</organism>
<dbReference type="EMBL" id="LR134356">
    <property type="protein sequence ID" value="VEG51160.1"/>
    <property type="molecule type" value="Genomic_DNA"/>
</dbReference>
<dbReference type="OrthoDB" id="9979528at2"/>
<evidence type="ECO:0000256" key="1">
    <source>
        <dbReference type="SAM" id="Phobius"/>
    </source>
</evidence>
<protein>
    <recommendedName>
        <fullName evidence="4">Transmembrane protein</fullName>
    </recommendedName>
</protein>
<evidence type="ECO:0000313" key="2">
    <source>
        <dbReference type="EMBL" id="VEG51160.1"/>
    </source>
</evidence>
<evidence type="ECO:0008006" key="4">
    <source>
        <dbReference type="Google" id="ProtNLM"/>
    </source>
</evidence>
<gene>
    <name evidence="2" type="ORF">NCTC10437_00267</name>
</gene>
<reference evidence="2 3" key="1">
    <citation type="submission" date="2018-12" db="EMBL/GenBank/DDBJ databases">
        <authorList>
            <consortium name="Pathogen Informatics"/>
        </authorList>
    </citation>
    <scope>NUCLEOTIDE SEQUENCE [LARGE SCALE GENOMIC DNA]</scope>
    <source>
        <strain evidence="2 3">NCTC10437</strain>
    </source>
</reference>
<feature type="transmembrane region" description="Helical" evidence="1">
    <location>
        <begin position="6"/>
        <end position="26"/>
    </location>
</feature>
<proteinExistence type="predicted"/>
<sequence length="89" mass="9459">MTVLNVVQLLTFVAFVGLAAYAVFAPRDANLATRRRRTRLHSAMALAAGAAFFGSYAADTLGWPRYLLGAAALAFLACGAVVIAKNREQ</sequence>
<keyword evidence="1" id="KW-0812">Transmembrane</keyword>
<keyword evidence="1" id="KW-1133">Transmembrane helix</keyword>
<accession>A0A448IFF7</accession>
<keyword evidence="1" id="KW-0472">Membrane</keyword>
<dbReference type="AlphaFoldDB" id="A0A448IFF7"/>
<keyword evidence="3" id="KW-1185">Reference proteome</keyword>
<feature type="transmembrane region" description="Helical" evidence="1">
    <location>
        <begin position="38"/>
        <end position="57"/>
    </location>
</feature>
<dbReference type="KEGG" id="mauu:NCTC10437_00267"/>